<evidence type="ECO:0000313" key="1">
    <source>
        <dbReference type="EMBL" id="MDT0635004.1"/>
    </source>
</evidence>
<comment type="caution">
    <text evidence="1">The sequence shown here is derived from an EMBL/GenBank/DDBJ whole genome shotgun (WGS) entry which is preliminary data.</text>
</comment>
<evidence type="ECO:0000313" key="2">
    <source>
        <dbReference type="Proteomes" id="UP001251857"/>
    </source>
</evidence>
<dbReference type="InterPro" id="IPR005247">
    <property type="entry name" value="YbhB_YbcL/LppC-like"/>
</dbReference>
<dbReference type="NCBIfam" id="TIGR00481">
    <property type="entry name" value="YbhB/YbcL family Raf kinase inhibitor-like protein"/>
    <property type="match status" value="1"/>
</dbReference>
<keyword evidence="1" id="KW-0649">Protein kinase inhibitor</keyword>
<sequence>MQLTTTAFADGQPIPDHYAFAQPDADNHFRFSDNHNPDLAWSGAPDGTQSLVLLCIDPDAPSKPDDVNQEDREVPADLPRVDFFHWVMVDLPADSDGIAAGACASEVTPGGKRQPAGPAGARQGLNTYTDWFAGDPDLGGHYYGYDGPAPPWNDSIPHRYEFRLIATDLPRCPVDGDFTGPDVLAALDGHVLATASVTGTYTLNPRLR</sequence>
<gene>
    <name evidence="1" type="ORF">RM532_08525</name>
</gene>
<dbReference type="GO" id="GO:0004860">
    <property type="term" value="F:protein kinase inhibitor activity"/>
    <property type="evidence" value="ECO:0007669"/>
    <property type="project" value="UniProtKB-KW"/>
</dbReference>
<dbReference type="SUPFAM" id="SSF49777">
    <property type="entry name" value="PEBP-like"/>
    <property type="match status" value="1"/>
</dbReference>
<name>A0ABU3C0C8_9GAMM</name>
<dbReference type="RefSeq" id="WP_311652845.1">
    <property type="nucleotide sequence ID" value="NZ_JAVRIB010000007.1"/>
</dbReference>
<dbReference type="CDD" id="cd00865">
    <property type="entry name" value="PEBP_bact_arch"/>
    <property type="match status" value="1"/>
</dbReference>
<protein>
    <submittedName>
        <fullName evidence="1">YbhB/YbcL family Raf kinase inhibitor-like protein</fullName>
    </submittedName>
</protein>
<dbReference type="InterPro" id="IPR036610">
    <property type="entry name" value="PEBP-like_sf"/>
</dbReference>
<keyword evidence="2" id="KW-1185">Reference proteome</keyword>
<dbReference type="PANTHER" id="PTHR30289:SF1">
    <property type="entry name" value="PEBP (PHOSPHATIDYLETHANOLAMINE-BINDING PROTEIN) FAMILY PROTEIN"/>
    <property type="match status" value="1"/>
</dbReference>
<accession>A0ABU3C0C8</accession>
<dbReference type="InterPro" id="IPR008914">
    <property type="entry name" value="PEBP"/>
</dbReference>
<dbReference type="EMBL" id="JAVRIB010000007">
    <property type="protein sequence ID" value="MDT0635004.1"/>
    <property type="molecule type" value="Genomic_DNA"/>
</dbReference>
<proteinExistence type="predicted"/>
<organism evidence="1 2">
    <name type="scientific">Spectribacter hydrogenoxidans</name>
    <dbReference type="NCBI Taxonomy" id="3075608"/>
    <lineage>
        <taxon>Bacteria</taxon>
        <taxon>Pseudomonadati</taxon>
        <taxon>Pseudomonadota</taxon>
        <taxon>Gammaproteobacteria</taxon>
        <taxon>Salinisphaerales</taxon>
        <taxon>Salinisphaeraceae</taxon>
        <taxon>Spectribacter</taxon>
    </lineage>
</organism>
<dbReference type="Proteomes" id="UP001251857">
    <property type="component" value="Unassembled WGS sequence"/>
</dbReference>
<reference evidence="1 2" key="1">
    <citation type="submission" date="2023-09" db="EMBL/GenBank/DDBJ databases">
        <authorList>
            <person name="Rey-Velasco X."/>
        </authorList>
    </citation>
    <scope>NUCLEOTIDE SEQUENCE [LARGE SCALE GENOMIC DNA]</scope>
    <source>
        <strain evidence="1 2">W335</strain>
    </source>
</reference>
<dbReference type="Gene3D" id="3.90.280.10">
    <property type="entry name" value="PEBP-like"/>
    <property type="match status" value="1"/>
</dbReference>
<dbReference type="Pfam" id="PF01161">
    <property type="entry name" value="PBP"/>
    <property type="match status" value="1"/>
</dbReference>
<dbReference type="PANTHER" id="PTHR30289">
    <property type="entry name" value="UNCHARACTERIZED PROTEIN YBCL-RELATED"/>
    <property type="match status" value="1"/>
</dbReference>